<evidence type="ECO:0000256" key="12">
    <source>
        <dbReference type="RuleBase" id="RU363047"/>
    </source>
</evidence>
<gene>
    <name evidence="14 16" type="primary">LOC109675743</name>
</gene>
<evidence type="ECO:0000256" key="11">
    <source>
        <dbReference type="RuleBase" id="RU000688"/>
    </source>
</evidence>
<dbReference type="GO" id="GO:0005886">
    <property type="term" value="C:plasma membrane"/>
    <property type="evidence" value="ECO:0007669"/>
    <property type="project" value="UniProtKB-SubCell"/>
</dbReference>
<dbReference type="OrthoDB" id="9590981at2759"/>
<comment type="subcellular location">
    <subcellularLocation>
        <location evidence="1 12">Cell membrane</location>
        <topology evidence="1 12">Multi-pass membrane protein</topology>
    </subcellularLocation>
</comment>
<keyword evidence="4 11" id="KW-0812">Transmembrane</keyword>
<keyword evidence="2 12" id="KW-1003">Cell membrane</keyword>
<evidence type="ECO:0000256" key="1">
    <source>
        <dbReference type="ARBA" id="ARBA00004651"/>
    </source>
</evidence>
<organism evidence="14">
    <name type="scientific">Castor canadensis</name>
    <name type="common">American beaver</name>
    <dbReference type="NCBI Taxonomy" id="51338"/>
    <lineage>
        <taxon>Eukaryota</taxon>
        <taxon>Metazoa</taxon>
        <taxon>Chordata</taxon>
        <taxon>Craniata</taxon>
        <taxon>Vertebrata</taxon>
        <taxon>Euteleostomi</taxon>
        <taxon>Mammalia</taxon>
        <taxon>Eutheria</taxon>
        <taxon>Euarchontoglires</taxon>
        <taxon>Glires</taxon>
        <taxon>Rodentia</taxon>
        <taxon>Castorimorpha</taxon>
        <taxon>Castoridae</taxon>
        <taxon>Castor</taxon>
    </lineage>
</organism>
<evidence type="ECO:0000256" key="9">
    <source>
        <dbReference type="ARBA" id="ARBA00023170"/>
    </source>
</evidence>
<evidence type="ECO:0000256" key="6">
    <source>
        <dbReference type="ARBA" id="ARBA00022989"/>
    </source>
</evidence>
<dbReference type="InterPro" id="IPR000725">
    <property type="entry name" value="Olfact_rcpt"/>
</dbReference>
<feature type="transmembrane region" description="Helical" evidence="12">
    <location>
        <begin position="25"/>
        <end position="48"/>
    </location>
</feature>
<reference evidence="14" key="1">
    <citation type="submission" date="2023-09" db="UniProtKB">
        <authorList>
            <consortium name="Ensembl"/>
        </authorList>
    </citation>
    <scope>IDENTIFICATION</scope>
</reference>
<dbReference type="PRINTS" id="PR00237">
    <property type="entry name" value="GPCRRHODOPSN"/>
</dbReference>
<dbReference type="PANTHER" id="PTHR48001">
    <property type="entry name" value="OLFACTORY RECEPTOR"/>
    <property type="match status" value="1"/>
</dbReference>
<evidence type="ECO:0000256" key="5">
    <source>
        <dbReference type="ARBA" id="ARBA00022725"/>
    </source>
</evidence>
<evidence type="ECO:0000256" key="10">
    <source>
        <dbReference type="ARBA" id="ARBA00023224"/>
    </source>
</evidence>
<dbReference type="Pfam" id="PF13853">
    <property type="entry name" value="7tm_4"/>
    <property type="match status" value="1"/>
</dbReference>
<dbReference type="GeneID" id="109675743"/>
<evidence type="ECO:0000259" key="13">
    <source>
        <dbReference type="PROSITE" id="PS50262"/>
    </source>
</evidence>
<dbReference type="KEGG" id="ccan:109675743"/>
<proteinExistence type="inferred from homology"/>
<keyword evidence="10 11" id="KW-0807">Transducer</keyword>
<protein>
    <recommendedName>
        <fullName evidence="12">Olfactory receptor</fullName>
    </recommendedName>
</protein>
<dbReference type="GO" id="GO:0004984">
    <property type="term" value="F:olfactory receptor activity"/>
    <property type="evidence" value="ECO:0007669"/>
    <property type="project" value="InterPro"/>
</dbReference>
<feature type="domain" description="G-protein coupled receptors family 1 profile" evidence="13">
    <location>
        <begin position="41"/>
        <end position="290"/>
    </location>
</feature>
<evidence type="ECO:0000256" key="7">
    <source>
        <dbReference type="ARBA" id="ARBA00023040"/>
    </source>
</evidence>
<dbReference type="PRINTS" id="PR00245">
    <property type="entry name" value="OLFACTORYR"/>
</dbReference>
<keyword evidence="8 12" id="KW-0472">Membrane</keyword>
<dbReference type="FunFam" id="1.20.1070.10:FF:000009">
    <property type="entry name" value="Olfactory receptor"/>
    <property type="match status" value="1"/>
</dbReference>
<feature type="transmembrane region" description="Helical" evidence="12">
    <location>
        <begin position="233"/>
        <end position="260"/>
    </location>
</feature>
<comment type="similarity">
    <text evidence="11">Belongs to the G-protein coupled receptor 1 family.</text>
</comment>
<keyword evidence="9 11" id="KW-0675">Receptor</keyword>
<dbReference type="Gene3D" id="1.20.1070.10">
    <property type="entry name" value="Rhodopsin 7-helix transmembrane proteins"/>
    <property type="match status" value="1"/>
</dbReference>
<feature type="transmembrane region" description="Helical" evidence="12">
    <location>
        <begin position="101"/>
        <end position="120"/>
    </location>
</feature>
<sequence length="312" mass="34839">MKRDNQSSVSEFILLGLPIRPEEQAMFYALFLAMYLTTVLGNLLIILLIRLDSHLHTPMYFFLSHLAFTDISFSSVTAPKMLMNMLTQSQSISYAMCISQVYFFLLFGCIDNFLLTSMAYDRYMAICHPLHYMTIMSQTLCSLLVIVSWVLSCASALLHTLLLAHLTFFRDNILPHFFCDLSALLKLSSSDTSINELVILTEGMVVVTLPFICILVSYGHIGATILKSSSVRGLLKAVSTCGSHLCAVSLYYGTIIGLYFAPSSNNTNDKDVFVAVMYTLVIPMSNPFIYSLRNQDMKGALGNILSRRTLSV</sequence>
<evidence type="ECO:0000313" key="15">
    <source>
        <dbReference type="Proteomes" id="UP001732720"/>
    </source>
</evidence>
<dbReference type="InterPro" id="IPR000276">
    <property type="entry name" value="GPCR_Rhodpsn"/>
</dbReference>
<keyword evidence="5 12" id="KW-0552">Olfaction</keyword>
<evidence type="ECO:0000256" key="4">
    <source>
        <dbReference type="ARBA" id="ARBA00022692"/>
    </source>
</evidence>
<keyword evidence="15" id="KW-1185">Reference proteome</keyword>
<keyword evidence="7 11" id="KW-0297">G-protein coupled receptor</keyword>
<dbReference type="SUPFAM" id="SSF81321">
    <property type="entry name" value="Family A G protein-coupled receptor-like"/>
    <property type="match status" value="1"/>
</dbReference>
<keyword evidence="3 12" id="KW-0716">Sensory transduction</keyword>
<accession>A0A8C0WAC3</accession>
<dbReference type="Ensembl" id="ENSCCNT00000009144.1">
    <property type="protein sequence ID" value="ENSCCNP00000006893.1"/>
    <property type="gene ID" value="ENSCCNG00000007382.1"/>
</dbReference>
<dbReference type="GO" id="GO:0004930">
    <property type="term" value="F:G protein-coupled receptor activity"/>
    <property type="evidence" value="ECO:0007669"/>
    <property type="project" value="UniProtKB-KW"/>
</dbReference>
<evidence type="ECO:0000256" key="3">
    <source>
        <dbReference type="ARBA" id="ARBA00022606"/>
    </source>
</evidence>
<dbReference type="PROSITE" id="PS50262">
    <property type="entry name" value="G_PROTEIN_RECEP_F1_2"/>
    <property type="match status" value="1"/>
</dbReference>
<evidence type="ECO:0000256" key="8">
    <source>
        <dbReference type="ARBA" id="ARBA00023136"/>
    </source>
</evidence>
<evidence type="ECO:0000256" key="2">
    <source>
        <dbReference type="ARBA" id="ARBA00022475"/>
    </source>
</evidence>
<dbReference type="Proteomes" id="UP001732720">
    <property type="component" value="Chromosome 13"/>
</dbReference>
<dbReference type="RefSeq" id="XP_020007968.1">
    <property type="nucleotide sequence ID" value="XM_020152379.1"/>
</dbReference>
<feature type="transmembrane region" description="Helical" evidence="12">
    <location>
        <begin position="272"/>
        <end position="292"/>
    </location>
</feature>
<feature type="transmembrane region" description="Helical" evidence="12">
    <location>
        <begin position="197"/>
        <end position="221"/>
    </location>
</feature>
<evidence type="ECO:0000313" key="16">
    <source>
        <dbReference type="RefSeq" id="XP_020007968.1"/>
    </source>
</evidence>
<reference evidence="16" key="2">
    <citation type="submission" date="2025-04" db="UniProtKB">
        <authorList>
            <consortium name="RefSeq"/>
        </authorList>
    </citation>
    <scope>IDENTIFICATION</scope>
    <source>
        <tissue evidence="16">Leukocyte</tissue>
    </source>
</reference>
<dbReference type="AlphaFoldDB" id="A0A8C0WAC3"/>
<name>A0A8C0WAC3_CASCN</name>
<keyword evidence="6 12" id="KW-1133">Transmembrane helix</keyword>
<dbReference type="InterPro" id="IPR017452">
    <property type="entry name" value="GPCR_Rhodpsn_7TM"/>
</dbReference>
<feature type="transmembrane region" description="Helical" evidence="12">
    <location>
        <begin position="140"/>
        <end position="168"/>
    </location>
</feature>
<evidence type="ECO:0000313" key="14">
    <source>
        <dbReference type="Ensembl" id="ENSCCNP00000006893.1"/>
    </source>
</evidence>
<dbReference type="PROSITE" id="PS00237">
    <property type="entry name" value="G_PROTEIN_RECEP_F1_1"/>
    <property type="match status" value="1"/>
</dbReference>